<dbReference type="Pfam" id="PF02525">
    <property type="entry name" value="Flavodoxin_2"/>
    <property type="match status" value="1"/>
</dbReference>
<evidence type="ECO:0000256" key="2">
    <source>
        <dbReference type="ARBA" id="ARBA00022630"/>
    </source>
</evidence>
<feature type="domain" description="Flavodoxin-like fold" evidence="5">
    <location>
        <begin position="11"/>
        <end position="188"/>
    </location>
</feature>
<evidence type="ECO:0000313" key="7">
    <source>
        <dbReference type="Proteomes" id="UP000264120"/>
    </source>
</evidence>
<evidence type="ECO:0000256" key="3">
    <source>
        <dbReference type="ARBA" id="ARBA00022827"/>
    </source>
</evidence>
<accession>A0A347WBR5</accession>
<comment type="similarity">
    <text evidence="4">Belongs to the oxidoreductase MdaB family.</text>
</comment>
<reference evidence="6 7" key="1">
    <citation type="submission" date="2017-08" db="EMBL/GenBank/DDBJ databases">
        <title>Complete genome sequence of Gluconacetobacter saccharivorans CV1 isolated from Fermented Vinegar.</title>
        <authorList>
            <person name="Kim S.-Y."/>
        </authorList>
    </citation>
    <scope>NUCLEOTIDE SEQUENCE [LARGE SCALE GENOMIC DNA]</scope>
    <source>
        <strain evidence="6 7">CV1</strain>
    </source>
</reference>
<gene>
    <name evidence="6" type="primary">mdaB</name>
    <name evidence="6" type="ORF">CD178_01531</name>
</gene>
<name>A0A347WBR5_9PROT</name>
<protein>
    <submittedName>
        <fullName evidence="6">Modulator of drug activity B</fullName>
    </submittedName>
</protein>
<dbReference type="SUPFAM" id="SSF52218">
    <property type="entry name" value="Flavoproteins"/>
    <property type="match status" value="1"/>
</dbReference>
<dbReference type="OrthoDB" id="9798454at2"/>
<dbReference type="PANTHER" id="PTHR46305:SF3">
    <property type="entry name" value="NADPH:QUINONE OXIDOREDUCTASE MDAB"/>
    <property type="match status" value="1"/>
</dbReference>
<dbReference type="Proteomes" id="UP000264120">
    <property type="component" value="Chromosome"/>
</dbReference>
<dbReference type="InterPro" id="IPR052397">
    <property type="entry name" value="NADPH-QR_MdaB"/>
</dbReference>
<proteinExistence type="inferred from homology"/>
<evidence type="ECO:0000256" key="4">
    <source>
        <dbReference type="ARBA" id="ARBA00037981"/>
    </source>
</evidence>
<evidence type="ECO:0000259" key="5">
    <source>
        <dbReference type="Pfam" id="PF02525"/>
    </source>
</evidence>
<organism evidence="6 7">
    <name type="scientific">Komagataeibacter saccharivorans</name>
    <dbReference type="NCBI Taxonomy" id="265959"/>
    <lineage>
        <taxon>Bacteria</taxon>
        <taxon>Pseudomonadati</taxon>
        <taxon>Pseudomonadota</taxon>
        <taxon>Alphaproteobacteria</taxon>
        <taxon>Acetobacterales</taxon>
        <taxon>Acetobacteraceae</taxon>
        <taxon>Komagataeibacter</taxon>
    </lineage>
</organism>
<dbReference type="Gene3D" id="3.40.50.360">
    <property type="match status" value="1"/>
</dbReference>
<evidence type="ECO:0000313" key="6">
    <source>
        <dbReference type="EMBL" id="AXY22308.1"/>
    </source>
</evidence>
<sequence length="196" mass="21966">MKKIFLINGGKAFAHSHGRLNATLHDIAAEHLTAAGFEIRRTTIDAGYDIETEIENHLWADALIHQFPAWWMGVPWTVKKYLDEVLTAGHGRLYANDGRSRAHPERHYGSGGLLDNRRYMISTTWNAPQEAFTDPARFFEGRGVDAVFFPFHKALEFLGMSGLPTFLATDVIKAPAVDVTLSRYRQHLGEVFGNAA</sequence>
<dbReference type="KEGG" id="ksc:CD178_01531"/>
<dbReference type="EMBL" id="CP023036">
    <property type="protein sequence ID" value="AXY22308.1"/>
    <property type="molecule type" value="Genomic_DNA"/>
</dbReference>
<dbReference type="AlphaFoldDB" id="A0A347WBR5"/>
<comment type="cofactor">
    <cofactor evidence="1">
        <name>FAD</name>
        <dbReference type="ChEBI" id="CHEBI:57692"/>
    </cofactor>
</comment>
<dbReference type="InterPro" id="IPR029039">
    <property type="entry name" value="Flavoprotein-like_sf"/>
</dbReference>
<evidence type="ECO:0000256" key="1">
    <source>
        <dbReference type="ARBA" id="ARBA00001974"/>
    </source>
</evidence>
<dbReference type="RefSeq" id="WP_118962818.1">
    <property type="nucleotide sequence ID" value="NZ_CP023036.1"/>
</dbReference>
<keyword evidence="3" id="KW-0274">FAD</keyword>
<dbReference type="PANTHER" id="PTHR46305">
    <property type="match status" value="1"/>
</dbReference>
<keyword evidence="7" id="KW-1185">Reference proteome</keyword>
<keyword evidence="2" id="KW-0285">Flavoprotein</keyword>
<dbReference type="InterPro" id="IPR003680">
    <property type="entry name" value="Flavodoxin_fold"/>
</dbReference>